<gene>
    <name evidence="2" type="ORF">HannXRQ_Chr02g0057481</name>
</gene>
<reference evidence="3" key="1">
    <citation type="journal article" date="2017" name="Nature">
        <title>The sunflower genome provides insights into oil metabolism, flowering and Asterid evolution.</title>
        <authorList>
            <person name="Badouin H."/>
            <person name="Gouzy J."/>
            <person name="Grassa C.J."/>
            <person name="Murat F."/>
            <person name="Staton S.E."/>
            <person name="Cottret L."/>
            <person name="Lelandais-Briere C."/>
            <person name="Owens G.L."/>
            <person name="Carrere S."/>
            <person name="Mayjonade B."/>
            <person name="Legrand L."/>
            <person name="Gill N."/>
            <person name="Kane N.C."/>
            <person name="Bowers J.E."/>
            <person name="Hubner S."/>
            <person name="Bellec A."/>
            <person name="Berard A."/>
            <person name="Berges H."/>
            <person name="Blanchet N."/>
            <person name="Boniface M.C."/>
            <person name="Brunel D."/>
            <person name="Catrice O."/>
            <person name="Chaidir N."/>
            <person name="Claudel C."/>
            <person name="Donnadieu C."/>
            <person name="Faraut T."/>
            <person name="Fievet G."/>
            <person name="Helmstetter N."/>
            <person name="King M."/>
            <person name="Knapp S.J."/>
            <person name="Lai Z."/>
            <person name="Le Paslier M.C."/>
            <person name="Lippi Y."/>
            <person name="Lorenzon L."/>
            <person name="Mandel J.R."/>
            <person name="Marage G."/>
            <person name="Marchand G."/>
            <person name="Marquand E."/>
            <person name="Bret-Mestries E."/>
            <person name="Morien E."/>
            <person name="Nambeesan S."/>
            <person name="Nguyen T."/>
            <person name="Pegot-Espagnet P."/>
            <person name="Pouilly N."/>
            <person name="Raftis F."/>
            <person name="Sallet E."/>
            <person name="Schiex T."/>
            <person name="Thomas J."/>
            <person name="Vandecasteele C."/>
            <person name="Vares D."/>
            <person name="Vear F."/>
            <person name="Vautrin S."/>
            <person name="Crespi M."/>
            <person name="Mangin B."/>
            <person name="Burke J.M."/>
            <person name="Salse J."/>
            <person name="Munos S."/>
            <person name="Vincourt P."/>
            <person name="Rieseberg L.H."/>
            <person name="Langlade N.B."/>
        </authorList>
    </citation>
    <scope>NUCLEOTIDE SEQUENCE [LARGE SCALE GENOMIC DNA]</scope>
    <source>
        <strain evidence="3">cv. SF193</strain>
    </source>
</reference>
<feature type="transmembrane region" description="Helical" evidence="1">
    <location>
        <begin position="59"/>
        <end position="86"/>
    </location>
</feature>
<sequence length="133" mass="15853">MLSTRFGPKITRWNFKKLKKIDENRTLAQISGTNYETYYYKTPPLINHFISFQLYKTPLILLLFLFNYNCFFSILINHLVSVYTYLPVHSQPKILKILKKEDRKQKRASLAFILTIKILLHCNKHSLIVRQFG</sequence>
<name>A0A251VJ93_HELAN</name>
<accession>A0A251VJ93</accession>
<dbReference type="AlphaFoldDB" id="A0A251VJ93"/>
<protein>
    <submittedName>
        <fullName evidence="2">Uncharacterized protein</fullName>
    </submittedName>
</protein>
<dbReference type="Proteomes" id="UP000215914">
    <property type="component" value="Chromosome 2"/>
</dbReference>
<dbReference type="InParanoid" id="A0A251VJ93"/>
<keyword evidence="1" id="KW-0472">Membrane</keyword>
<evidence type="ECO:0000313" key="2">
    <source>
        <dbReference type="EMBL" id="OTG35504.1"/>
    </source>
</evidence>
<dbReference type="EMBL" id="CM007891">
    <property type="protein sequence ID" value="OTG35504.1"/>
    <property type="molecule type" value="Genomic_DNA"/>
</dbReference>
<keyword evidence="3" id="KW-1185">Reference proteome</keyword>
<organism evidence="2 3">
    <name type="scientific">Helianthus annuus</name>
    <name type="common">Common sunflower</name>
    <dbReference type="NCBI Taxonomy" id="4232"/>
    <lineage>
        <taxon>Eukaryota</taxon>
        <taxon>Viridiplantae</taxon>
        <taxon>Streptophyta</taxon>
        <taxon>Embryophyta</taxon>
        <taxon>Tracheophyta</taxon>
        <taxon>Spermatophyta</taxon>
        <taxon>Magnoliopsida</taxon>
        <taxon>eudicotyledons</taxon>
        <taxon>Gunneridae</taxon>
        <taxon>Pentapetalae</taxon>
        <taxon>asterids</taxon>
        <taxon>campanulids</taxon>
        <taxon>Asterales</taxon>
        <taxon>Asteraceae</taxon>
        <taxon>Asteroideae</taxon>
        <taxon>Heliantheae alliance</taxon>
        <taxon>Heliantheae</taxon>
        <taxon>Helianthus</taxon>
    </lineage>
</organism>
<proteinExistence type="predicted"/>
<keyword evidence="1" id="KW-0812">Transmembrane</keyword>
<evidence type="ECO:0000313" key="3">
    <source>
        <dbReference type="Proteomes" id="UP000215914"/>
    </source>
</evidence>
<evidence type="ECO:0000256" key="1">
    <source>
        <dbReference type="SAM" id="Phobius"/>
    </source>
</evidence>
<keyword evidence="1" id="KW-1133">Transmembrane helix</keyword>